<dbReference type="GO" id="GO:0046872">
    <property type="term" value="F:metal ion binding"/>
    <property type="evidence" value="ECO:0007669"/>
    <property type="project" value="UniProtKB-KW"/>
</dbReference>
<dbReference type="PROSITE" id="PS00893">
    <property type="entry name" value="NUDIX_BOX"/>
    <property type="match status" value="1"/>
</dbReference>
<gene>
    <name evidence="8" type="ORF">A3F84_19985</name>
</gene>
<dbReference type="PIRSF" id="PIRSF017340">
    <property type="entry name" value="Nudix_hydro"/>
    <property type="match status" value="1"/>
</dbReference>
<dbReference type="Proteomes" id="UP000178606">
    <property type="component" value="Unassembled WGS sequence"/>
</dbReference>
<comment type="similarity">
    <text evidence="2">Belongs to the Nudix hydrolase family.</text>
</comment>
<dbReference type="EMBL" id="MFKF01000370">
    <property type="protein sequence ID" value="OGG45619.1"/>
    <property type="molecule type" value="Genomic_DNA"/>
</dbReference>
<comment type="caution">
    <text evidence="8">The sequence shown here is derived from an EMBL/GenBank/DDBJ whole genome shotgun (WGS) entry which is preliminary data.</text>
</comment>
<dbReference type="Gene3D" id="3.90.79.10">
    <property type="entry name" value="Nucleoside Triphosphate Pyrophosphohydrolase"/>
    <property type="match status" value="1"/>
</dbReference>
<evidence type="ECO:0000256" key="4">
    <source>
        <dbReference type="ARBA" id="ARBA00022801"/>
    </source>
</evidence>
<comment type="cofactor">
    <cofactor evidence="1">
        <name>Mg(2+)</name>
        <dbReference type="ChEBI" id="CHEBI:18420"/>
    </cofactor>
</comment>
<keyword evidence="3 6" id="KW-0479">Metal-binding</keyword>
<evidence type="ECO:0000256" key="1">
    <source>
        <dbReference type="ARBA" id="ARBA00001946"/>
    </source>
</evidence>
<dbReference type="InterPro" id="IPR020084">
    <property type="entry name" value="NUDIX_hydrolase_CS"/>
</dbReference>
<feature type="domain" description="Nudix hydrolase" evidence="7">
    <location>
        <begin position="28"/>
        <end position="155"/>
    </location>
</feature>
<evidence type="ECO:0000259" key="7">
    <source>
        <dbReference type="PROSITE" id="PS51462"/>
    </source>
</evidence>
<feature type="binding site" evidence="6">
    <location>
        <position position="81"/>
    </location>
    <ligand>
        <name>Mg(2+)</name>
        <dbReference type="ChEBI" id="CHEBI:18420"/>
    </ligand>
</feature>
<organism evidence="8 9">
    <name type="scientific">Handelsmanbacteria sp. (strain RIFCSPLOWO2_12_FULL_64_10)</name>
    <dbReference type="NCBI Taxonomy" id="1817868"/>
    <lineage>
        <taxon>Bacteria</taxon>
        <taxon>Candidatus Handelsmaniibacteriota</taxon>
    </lineage>
</organism>
<evidence type="ECO:0000256" key="3">
    <source>
        <dbReference type="ARBA" id="ARBA00022723"/>
    </source>
</evidence>
<sequence>MSEVADLVDEDDRVIGGAPRGEIRAGNLLHRGVGILVRDPRGRIYVHRRTDTKDVFPGAYDMFVGGMVGAGEAYEAAAAREVAEELGVRGGLRFLFKHRYRGPRNNAWVAMYEVEWDGPIVHQPEEIAWGAWMTPDEILGRLGDWTWVEDGLEIFHEARRRGTL</sequence>
<dbReference type="GO" id="GO:0016817">
    <property type="term" value="F:hydrolase activity, acting on acid anhydrides"/>
    <property type="evidence" value="ECO:0007669"/>
    <property type="project" value="InterPro"/>
</dbReference>
<evidence type="ECO:0000256" key="2">
    <source>
        <dbReference type="ARBA" id="ARBA00005582"/>
    </source>
</evidence>
<proteinExistence type="inferred from homology"/>
<feature type="binding site" evidence="6">
    <location>
        <position position="85"/>
    </location>
    <ligand>
        <name>Mg(2+)</name>
        <dbReference type="ChEBI" id="CHEBI:18420"/>
    </ligand>
</feature>
<dbReference type="AlphaFoldDB" id="A0A1F6C8X6"/>
<accession>A0A1F6C8X6</accession>
<dbReference type="SUPFAM" id="SSF55811">
    <property type="entry name" value="Nudix"/>
    <property type="match status" value="1"/>
</dbReference>
<evidence type="ECO:0000256" key="6">
    <source>
        <dbReference type="PIRSR" id="PIRSR017340-1"/>
    </source>
</evidence>
<dbReference type="PANTHER" id="PTHR10885:SF0">
    <property type="entry name" value="ISOPENTENYL-DIPHOSPHATE DELTA-ISOMERASE"/>
    <property type="match status" value="1"/>
</dbReference>
<dbReference type="InterPro" id="IPR000086">
    <property type="entry name" value="NUDIX_hydrolase_dom"/>
</dbReference>
<dbReference type="Pfam" id="PF00293">
    <property type="entry name" value="NUDIX"/>
    <property type="match status" value="1"/>
</dbReference>
<evidence type="ECO:0000256" key="5">
    <source>
        <dbReference type="ARBA" id="ARBA00022842"/>
    </source>
</evidence>
<name>A0A1F6C8X6_HANXR</name>
<keyword evidence="4" id="KW-0378">Hydrolase</keyword>
<evidence type="ECO:0000313" key="8">
    <source>
        <dbReference type="EMBL" id="OGG45619.1"/>
    </source>
</evidence>
<keyword evidence="5 6" id="KW-0460">Magnesium</keyword>
<protein>
    <recommendedName>
        <fullName evidence="7">Nudix hydrolase domain-containing protein</fullName>
    </recommendedName>
</protein>
<dbReference type="PROSITE" id="PS51462">
    <property type="entry name" value="NUDIX"/>
    <property type="match status" value="1"/>
</dbReference>
<dbReference type="InterPro" id="IPR015797">
    <property type="entry name" value="NUDIX_hydrolase-like_dom_sf"/>
</dbReference>
<evidence type="ECO:0000313" key="9">
    <source>
        <dbReference type="Proteomes" id="UP000178606"/>
    </source>
</evidence>
<reference evidence="8 9" key="1">
    <citation type="journal article" date="2016" name="Nat. Commun.">
        <title>Thousands of microbial genomes shed light on interconnected biogeochemical processes in an aquifer system.</title>
        <authorList>
            <person name="Anantharaman K."/>
            <person name="Brown C.T."/>
            <person name="Hug L.A."/>
            <person name="Sharon I."/>
            <person name="Castelle C.J."/>
            <person name="Probst A.J."/>
            <person name="Thomas B.C."/>
            <person name="Singh A."/>
            <person name="Wilkins M.J."/>
            <person name="Karaoz U."/>
            <person name="Brodie E.L."/>
            <person name="Williams K.H."/>
            <person name="Hubbard S.S."/>
            <person name="Banfield J.F."/>
        </authorList>
    </citation>
    <scope>NUCLEOTIDE SEQUENCE [LARGE SCALE GENOMIC DNA]</scope>
    <source>
        <strain evidence="9">RIFCSPLOWO2_12_FULL_64_10</strain>
    </source>
</reference>
<dbReference type="PANTHER" id="PTHR10885">
    <property type="entry name" value="ISOPENTENYL-DIPHOSPHATE DELTA-ISOMERASE"/>
    <property type="match status" value="1"/>
</dbReference>
<dbReference type="InterPro" id="IPR024195">
    <property type="entry name" value="NUDIX_hydrolase_YfcD_pred"/>
</dbReference>